<protein>
    <submittedName>
        <fullName evidence="2">Uncharacterized protein</fullName>
    </submittedName>
</protein>
<feature type="compositionally biased region" description="Basic residues" evidence="1">
    <location>
        <begin position="88"/>
        <end position="102"/>
    </location>
</feature>
<comment type="caution">
    <text evidence="2">The sequence shown here is derived from an EMBL/GenBank/DDBJ whole genome shotgun (WGS) entry which is preliminary data.</text>
</comment>
<name>A0AAW2W0Z6_SESRA</name>
<proteinExistence type="predicted"/>
<dbReference type="AlphaFoldDB" id="A0AAW2W0Z6"/>
<organism evidence="2">
    <name type="scientific">Sesamum radiatum</name>
    <name type="common">Black benniseed</name>
    <dbReference type="NCBI Taxonomy" id="300843"/>
    <lineage>
        <taxon>Eukaryota</taxon>
        <taxon>Viridiplantae</taxon>
        <taxon>Streptophyta</taxon>
        <taxon>Embryophyta</taxon>
        <taxon>Tracheophyta</taxon>
        <taxon>Spermatophyta</taxon>
        <taxon>Magnoliopsida</taxon>
        <taxon>eudicotyledons</taxon>
        <taxon>Gunneridae</taxon>
        <taxon>Pentapetalae</taxon>
        <taxon>asterids</taxon>
        <taxon>lamiids</taxon>
        <taxon>Lamiales</taxon>
        <taxon>Pedaliaceae</taxon>
        <taxon>Sesamum</taxon>
    </lineage>
</organism>
<reference evidence="2" key="2">
    <citation type="journal article" date="2024" name="Plant">
        <title>Genomic evolution and insights into agronomic trait innovations of Sesamum species.</title>
        <authorList>
            <person name="Miao H."/>
            <person name="Wang L."/>
            <person name="Qu L."/>
            <person name="Liu H."/>
            <person name="Sun Y."/>
            <person name="Le M."/>
            <person name="Wang Q."/>
            <person name="Wei S."/>
            <person name="Zheng Y."/>
            <person name="Lin W."/>
            <person name="Duan Y."/>
            <person name="Cao H."/>
            <person name="Xiong S."/>
            <person name="Wang X."/>
            <person name="Wei L."/>
            <person name="Li C."/>
            <person name="Ma Q."/>
            <person name="Ju M."/>
            <person name="Zhao R."/>
            <person name="Li G."/>
            <person name="Mu C."/>
            <person name="Tian Q."/>
            <person name="Mei H."/>
            <person name="Zhang T."/>
            <person name="Gao T."/>
            <person name="Zhang H."/>
        </authorList>
    </citation>
    <scope>NUCLEOTIDE SEQUENCE</scope>
    <source>
        <strain evidence="2">G02</strain>
    </source>
</reference>
<dbReference type="EMBL" id="JACGWJ010000002">
    <property type="protein sequence ID" value="KAL0435033.1"/>
    <property type="molecule type" value="Genomic_DNA"/>
</dbReference>
<sequence length="222" mass="25780">MLTQSYKVPEGQLNSVAMRMSFLKDKLKDWCYQASIQKNLKRLRGTIKRTPLYCDNNDFPTIIGESSKLRKRKKQNNDSYPRSSRQTSSRRRTWWSKSKAKTYKSGQRTRPTSASSQGSRRTDVRSTGRTPTKRTFRWAHTRANESFKDCNCWIFGAKGHISPNCLQKCGELRKFEATNDILDAVYYGDLVPIYQFENIPSYESVYDEEIETDSDGFSTESE</sequence>
<evidence type="ECO:0000256" key="1">
    <source>
        <dbReference type="SAM" id="MobiDB-lite"/>
    </source>
</evidence>
<feature type="compositionally biased region" description="Polar residues" evidence="1">
    <location>
        <begin position="104"/>
        <end position="119"/>
    </location>
</feature>
<accession>A0AAW2W0Z6</accession>
<gene>
    <name evidence="2" type="ORF">Sradi_0211200</name>
</gene>
<feature type="region of interest" description="Disordered" evidence="1">
    <location>
        <begin position="67"/>
        <end position="134"/>
    </location>
</feature>
<reference evidence="2" key="1">
    <citation type="submission" date="2020-06" db="EMBL/GenBank/DDBJ databases">
        <authorList>
            <person name="Li T."/>
            <person name="Hu X."/>
            <person name="Zhang T."/>
            <person name="Song X."/>
            <person name="Zhang H."/>
            <person name="Dai N."/>
            <person name="Sheng W."/>
            <person name="Hou X."/>
            <person name="Wei L."/>
        </authorList>
    </citation>
    <scope>NUCLEOTIDE SEQUENCE</scope>
    <source>
        <strain evidence="2">G02</strain>
        <tissue evidence="2">Leaf</tissue>
    </source>
</reference>
<evidence type="ECO:0000313" key="2">
    <source>
        <dbReference type="EMBL" id="KAL0435033.1"/>
    </source>
</evidence>